<evidence type="ECO:0000313" key="4">
    <source>
        <dbReference type="EMBL" id="KAK4800732.1"/>
    </source>
</evidence>
<feature type="compositionally biased region" description="Basic and acidic residues" evidence="2">
    <location>
        <begin position="1"/>
        <end position="16"/>
    </location>
</feature>
<accession>A0AAN7REL7</accession>
<gene>
    <name evidence="4" type="ORF">SAY86_021219</name>
</gene>
<dbReference type="Gene3D" id="1.10.238.10">
    <property type="entry name" value="EF-hand"/>
    <property type="match status" value="1"/>
</dbReference>
<keyword evidence="1" id="KW-0106">Calcium</keyword>
<evidence type="ECO:0000313" key="5">
    <source>
        <dbReference type="Proteomes" id="UP001346149"/>
    </source>
</evidence>
<dbReference type="GO" id="GO:0005509">
    <property type="term" value="F:calcium ion binding"/>
    <property type="evidence" value="ECO:0007669"/>
    <property type="project" value="InterPro"/>
</dbReference>
<dbReference type="InterPro" id="IPR018247">
    <property type="entry name" value="EF_Hand_1_Ca_BS"/>
</dbReference>
<dbReference type="PROSITE" id="PS00018">
    <property type="entry name" value="EF_HAND_1"/>
    <property type="match status" value="1"/>
</dbReference>
<evidence type="ECO:0000259" key="3">
    <source>
        <dbReference type="PROSITE" id="PS50222"/>
    </source>
</evidence>
<dbReference type="PROSITE" id="PS50222">
    <property type="entry name" value="EF_HAND_2"/>
    <property type="match status" value="1"/>
</dbReference>
<dbReference type="InterPro" id="IPR011992">
    <property type="entry name" value="EF-hand-dom_pair"/>
</dbReference>
<evidence type="ECO:0000256" key="1">
    <source>
        <dbReference type="ARBA" id="ARBA00022837"/>
    </source>
</evidence>
<protein>
    <recommendedName>
        <fullName evidence="3">EF-hand domain-containing protein</fullName>
    </recommendedName>
</protein>
<feature type="region of interest" description="Disordered" evidence="2">
    <location>
        <begin position="1"/>
        <end position="23"/>
    </location>
</feature>
<dbReference type="InterPro" id="IPR002048">
    <property type="entry name" value="EF_hand_dom"/>
</dbReference>
<name>A0AAN7REL7_TRANT</name>
<dbReference type="AlphaFoldDB" id="A0AAN7REL7"/>
<dbReference type="Proteomes" id="UP001346149">
    <property type="component" value="Unassembled WGS sequence"/>
</dbReference>
<evidence type="ECO:0000256" key="2">
    <source>
        <dbReference type="SAM" id="MobiDB-lite"/>
    </source>
</evidence>
<dbReference type="EMBL" id="JAXQNO010000003">
    <property type="protein sequence ID" value="KAK4800732.1"/>
    <property type="molecule type" value="Genomic_DNA"/>
</dbReference>
<sequence length="62" mass="7060">MGMLDERTPSFEERPQDLPPYIGISDDDCGNMIRDFDNSGDGAINLREFTTLIEKSQLEFFA</sequence>
<organism evidence="4 5">
    <name type="scientific">Trapa natans</name>
    <name type="common">Water chestnut</name>
    <dbReference type="NCBI Taxonomy" id="22666"/>
    <lineage>
        <taxon>Eukaryota</taxon>
        <taxon>Viridiplantae</taxon>
        <taxon>Streptophyta</taxon>
        <taxon>Embryophyta</taxon>
        <taxon>Tracheophyta</taxon>
        <taxon>Spermatophyta</taxon>
        <taxon>Magnoliopsida</taxon>
        <taxon>eudicotyledons</taxon>
        <taxon>Gunneridae</taxon>
        <taxon>Pentapetalae</taxon>
        <taxon>rosids</taxon>
        <taxon>malvids</taxon>
        <taxon>Myrtales</taxon>
        <taxon>Lythraceae</taxon>
        <taxon>Trapa</taxon>
    </lineage>
</organism>
<proteinExistence type="predicted"/>
<dbReference type="SUPFAM" id="SSF47473">
    <property type="entry name" value="EF-hand"/>
    <property type="match status" value="1"/>
</dbReference>
<reference evidence="4 5" key="1">
    <citation type="journal article" date="2023" name="Hortic Res">
        <title>Pangenome of water caltrop reveals structural variations and asymmetric subgenome divergence after allopolyploidization.</title>
        <authorList>
            <person name="Zhang X."/>
            <person name="Chen Y."/>
            <person name="Wang L."/>
            <person name="Yuan Y."/>
            <person name="Fang M."/>
            <person name="Shi L."/>
            <person name="Lu R."/>
            <person name="Comes H.P."/>
            <person name="Ma Y."/>
            <person name="Chen Y."/>
            <person name="Huang G."/>
            <person name="Zhou Y."/>
            <person name="Zheng Z."/>
            <person name="Qiu Y."/>
        </authorList>
    </citation>
    <scope>NUCLEOTIDE SEQUENCE [LARGE SCALE GENOMIC DNA]</scope>
    <source>
        <strain evidence="4">F231</strain>
    </source>
</reference>
<keyword evidence="5" id="KW-1185">Reference proteome</keyword>
<comment type="caution">
    <text evidence="4">The sequence shown here is derived from an EMBL/GenBank/DDBJ whole genome shotgun (WGS) entry which is preliminary data.</text>
</comment>
<feature type="domain" description="EF-hand" evidence="3">
    <location>
        <begin position="24"/>
        <end position="59"/>
    </location>
</feature>